<dbReference type="KEGG" id="ncv:NCAV_1699"/>
<dbReference type="EMBL" id="LT981265">
    <property type="protein sequence ID" value="SPC34862.1"/>
    <property type="molecule type" value="Genomic_DNA"/>
</dbReference>
<evidence type="ECO:0000313" key="1">
    <source>
        <dbReference type="EMBL" id="SPC34862.1"/>
    </source>
</evidence>
<keyword evidence="2" id="KW-1185">Reference proteome</keyword>
<dbReference type="AlphaFoldDB" id="A0A2K5AT88"/>
<gene>
    <name evidence="1" type="ORF">NCAV_1699</name>
</gene>
<organism evidence="1 2">
    <name type="scientific">Candidatus Nitrosocaldus cavascurensis</name>
    <dbReference type="NCBI Taxonomy" id="2058097"/>
    <lineage>
        <taxon>Archaea</taxon>
        <taxon>Nitrososphaerota</taxon>
        <taxon>Nitrososphaeria</taxon>
        <taxon>Candidatus Nitrosocaldales</taxon>
        <taxon>Candidatus Nitrosocaldaceae</taxon>
        <taxon>Candidatus Nitrosocaldus</taxon>
    </lineage>
</organism>
<dbReference type="Proteomes" id="UP000236248">
    <property type="component" value="Chromosome NCAV"/>
</dbReference>
<evidence type="ECO:0000313" key="2">
    <source>
        <dbReference type="Proteomes" id="UP000236248"/>
    </source>
</evidence>
<proteinExistence type="predicted"/>
<reference evidence="2" key="1">
    <citation type="submission" date="2018-01" db="EMBL/GenBank/DDBJ databases">
        <authorList>
            <person name="Kerou L M."/>
        </authorList>
    </citation>
    <scope>NUCLEOTIDE SEQUENCE [LARGE SCALE GENOMIC DNA]</scope>
    <source>
        <strain evidence="2">SCU2</strain>
    </source>
</reference>
<protein>
    <submittedName>
        <fullName evidence="1">Uncharacterized protein</fullName>
    </submittedName>
</protein>
<accession>A0A2K5AT88</accession>
<sequence>MITKHPNIVQYLLNIYEHYPNIGN</sequence>
<name>A0A2K5AT88_9ARCH</name>